<dbReference type="RefSeq" id="WP_203726862.1">
    <property type="nucleotide sequence ID" value="NZ_BAAATX010000014.1"/>
</dbReference>
<dbReference type="SUPFAM" id="SSF53474">
    <property type="entry name" value="alpha/beta-Hydrolases"/>
    <property type="match status" value="1"/>
</dbReference>
<dbReference type="Gene3D" id="3.40.50.1820">
    <property type="entry name" value="alpha/beta hydrolase"/>
    <property type="match status" value="1"/>
</dbReference>
<dbReference type="GO" id="GO:0016787">
    <property type="term" value="F:hydrolase activity"/>
    <property type="evidence" value="ECO:0007669"/>
    <property type="project" value="UniProtKB-KW"/>
</dbReference>
<dbReference type="InterPro" id="IPR029058">
    <property type="entry name" value="AB_hydrolase_fold"/>
</dbReference>
<proteinExistence type="predicted"/>
<evidence type="ECO:0000313" key="3">
    <source>
        <dbReference type="Proteomes" id="UP000637628"/>
    </source>
</evidence>
<keyword evidence="2" id="KW-0378">Hydrolase</keyword>
<dbReference type="EMBL" id="BOML01000021">
    <property type="protein sequence ID" value="GIE01263.1"/>
    <property type="molecule type" value="Genomic_DNA"/>
</dbReference>
<evidence type="ECO:0000313" key="2">
    <source>
        <dbReference type="EMBL" id="GIE01263.1"/>
    </source>
</evidence>
<accession>A0ABQ3YUL0</accession>
<name>A0ABQ3YUL0_9ACTN</name>
<sequence length="340" mass="37308">MKTSVIAAVAARALRIGRYVDPGHAAVAAAGYAEKNAQVNAVNLNYVEGPDNGPPLVLLHAQHMDWFSYNRVLPELARSFHVFAVDYPGHGKTTVPGDYPMTAGQIGGDLADFIKIKIKLPVYVTGNSSGGLLATWLAADRPDLVRSVLLEDPPLFSAEQPRIRETIAYRSFVTSDAAVRDRAGDFLLYWIDSNKKFFDNNVRRGAGFALAQAVMAYRRANPGKPAEIGLLKNDTVRQLVRGLDRYDPRFGAAFYDGSWNTGFDHAEALARITCPVLLLHANFETMPNGVFHGAMSQAEADRAMSLLTNGTYRRIDATHVVHLAQPASFTRVLTDFFAKE</sequence>
<evidence type="ECO:0000259" key="1">
    <source>
        <dbReference type="Pfam" id="PF00561"/>
    </source>
</evidence>
<dbReference type="PRINTS" id="PR00111">
    <property type="entry name" value="ABHYDROLASE"/>
</dbReference>
<dbReference type="InterPro" id="IPR000073">
    <property type="entry name" value="AB_hydrolase_1"/>
</dbReference>
<dbReference type="PANTHER" id="PTHR43798">
    <property type="entry name" value="MONOACYLGLYCEROL LIPASE"/>
    <property type="match status" value="1"/>
</dbReference>
<organism evidence="2 3">
    <name type="scientific">Paractinoplanes durhamensis</name>
    <dbReference type="NCBI Taxonomy" id="113563"/>
    <lineage>
        <taxon>Bacteria</taxon>
        <taxon>Bacillati</taxon>
        <taxon>Actinomycetota</taxon>
        <taxon>Actinomycetes</taxon>
        <taxon>Micromonosporales</taxon>
        <taxon>Micromonosporaceae</taxon>
        <taxon>Paractinoplanes</taxon>
    </lineage>
</organism>
<gene>
    <name evidence="2" type="ORF">Adu01nite_26130</name>
</gene>
<dbReference type="InterPro" id="IPR050266">
    <property type="entry name" value="AB_hydrolase_sf"/>
</dbReference>
<feature type="domain" description="AB hydrolase-1" evidence="1">
    <location>
        <begin position="54"/>
        <end position="282"/>
    </location>
</feature>
<keyword evidence="3" id="KW-1185">Reference proteome</keyword>
<dbReference type="Pfam" id="PF00561">
    <property type="entry name" value="Abhydrolase_1"/>
    <property type="match status" value="1"/>
</dbReference>
<dbReference type="Proteomes" id="UP000637628">
    <property type="component" value="Unassembled WGS sequence"/>
</dbReference>
<reference evidence="2 3" key="1">
    <citation type="submission" date="2021-01" db="EMBL/GenBank/DDBJ databases">
        <title>Whole genome shotgun sequence of Actinoplanes durhamensis NBRC 14914.</title>
        <authorList>
            <person name="Komaki H."/>
            <person name="Tamura T."/>
        </authorList>
    </citation>
    <scope>NUCLEOTIDE SEQUENCE [LARGE SCALE GENOMIC DNA]</scope>
    <source>
        <strain evidence="2 3">NBRC 14914</strain>
    </source>
</reference>
<protein>
    <submittedName>
        <fullName evidence="2">Hydrolase</fullName>
    </submittedName>
</protein>
<comment type="caution">
    <text evidence="2">The sequence shown here is derived from an EMBL/GenBank/DDBJ whole genome shotgun (WGS) entry which is preliminary data.</text>
</comment>